<reference evidence="5" key="1">
    <citation type="journal article" date="2019" name="Int. J. Syst. Evol. Microbiol.">
        <title>The Global Catalogue of Microorganisms (GCM) 10K type strain sequencing project: providing services to taxonomists for standard genome sequencing and annotation.</title>
        <authorList>
            <consortium name="The Broad Institute Genomics Platform"/>
            <consortium name="The Broad Institute Genome Sequencing Center for Infectious Disease"/>
            <person name="Wu L."/>
            <person name="Ma J."/>
        </authorList>
    </citation>
    <scope>NUCLEOTIDE SEQUENCE [LARGE SCALE GENOMIC DNA]</scope>
    <source>
        <strain evidence="5">CCM 7480</strain>
    </source>
</reference>
<keyword evidence="2" id="KW-0732">Signal</keyword>
<organism evidence="4 5">
    <name type="scientific">Massilia haematophila</name>
    <dbReference type="NCBI Taxonomy" id="457923"/>
    <lineage>
        <taxon>Bacteria</taxon>
        <taxon>Pseudomonadati</taxon>
        <taxon>Pseudomonadota</taxon>
        <taxon>Betaproteobacteria</taxon>
        <taxon>Burkholderiales</taxon>
        <taxon>Oxalobacteraceae</taxon>
        <taxon>Telluria group</taxon>
        <taxon>Massilia</taxon>
    </lineage>
</organism>
<dbReference type="Proteomes" id="UP001595665">
    <property type="component" value="Unassembled WGS sequence"/>
</dbReference>
<dbReference type="PANTHER" id="PTHR39176:SF1">
    <property type="entry name" value="PERIPLASMIC PROTEIN"/>
    <property type="match status" value="1"/>
</dbReference>
<evidence type="ECO:0000313" key="4">
    <source>
        <dbReference type="EMBL" id="MFC3460715.1"/>
    </source>
</evidence>
<feature type="domain" description="Lysozyme inhibitor LprI-like N-terminal" evidence="3">
    <location>
        <begin position="195"/>
        <end position="278"/>
    </location>
</feature>
<feature type="compositionally biased region" description="Polar residues" evidence="1">
    <location>
        <begin position="161"/>
        <end position="176"/>
    </location>
</feature>
<protein>
    <submittedName>
        <fullName evidence="4">Lysozyme inhibitor LprI family protein</fullName>
    </submittedName>
</protein>
<gene>
    <name evidence="4" type="ORF">ACFOPH_21085</name>
</gene>
<evidence type="ECO:0000259" key="3">
    <source>
        <dbReference type="Pfam" id="PF07007"/>
    </source>
</evidence>
<comment type="caution">
    <text evidence="4">The sequence shown here is derived from an EMBL/GenBank/DDBJ whole genome shotgun (WGS) entry which is preliminary data.</text>
</comment>
<feature type="chain" id="PRO_5047145532" evidence="2">
    <location>
        <begin position="16"/>
        <end position="282"/>
    </location>
</feature>
<evidence type="ECO:0000256" key="1">
    <source>
        <dbReference type="SAM" id="MobiDB-lite"/>
    </source>
</evidence>
<dbReference type="Pfam" id="PF07007">
    <property type="entry name" value="LprI"/>
    <property type="match status" value="1"/>
</dbReference>
<accession>A0ABV7PN71</accession>
<dbReference type="PROSITE" id="PS51257">
    <property type="entry name" value="PROKAR_LIPOPROTEIN"/>
    <property type="match status" value="1"/>
</dbReference>
<feature type="region of interest" description="Disordered" evidence="1">
    <location>
        <begin position="146"/>
        <end position="179"/>
    </location>
</feature>
<dbReference type="EMBL" id="JBHRVV010000001">
    <property type="protein sequence ID" value="MFC3460715.1"/>
    <property type="molecule type" value="Genomic_DNA"/>
</dbReference>
<evidence type="ECO:0000313" key="5">
    <source>
        <dbReference type="Proteomes" id="UP001595665"/>
    </source>
</evidence>
<keyword evidence="5" id="KW-1185">Reference proteome</keyword>
<sequence length="282" mass="30586">MYKLFAALLCVPLLAACTKEPPKCSDPATLTLVKQILLDKLGVNEADREKIGVELLYAILSLENPRSSAYDEKIQKLSCEATLIVKSNDEAGNTYQLPLDFESQLDDKGDHIVAVKGVMIGDLRQVDQYVGAAIVNARKKSGVAESAATIPEPAGAEPASTGGTAPEQSAETSTDVPDTVEKSGVCKGLDVAINVEQSECLSRKFTIADKTLNDEYKRVMAALPAERQDELRGSQRAWIKEKDQKCAEAGDEFEGGTLQPIVIADCEVRMTDERSKFLANYQ</sequence>
<dbReference type="PANTHER" id="PTHR39176">
    <property type="entry name" value="PERIPLASMIC PROTEIN-RELATED"/>
    <property type="match status" value="1"/>
</dbReference>
<feature type="signal peptide" evidence="2">
    <location>
        <begin position="1"/>
        <end position="15"/>
    </location>
</feature>
<proteinExistence type="predicted"/>
<name>A0ABV7PN71_9BURK</name>
<dbReference type="Gene3D" id="1.20.1270.180">
    <property type="match status" value="1"/>
</dbReference>
<dbReference type="RefSeq" id="WP_379737141.1">
    <property type="nucleotide sequence ID" value="NZ_JBHRVV010000001.1"/>
</dbReference>
<dbReference type="InterPro" id="IPR009739">
    <property type="entry name" value="LprI-like_N"/>
</dbReference>
<evidence type="ECO:0000256" key="2">
    <source>
        <dbReference type="SAM" id="SignalP"/>
    </source>
</evidence>